<dbReference type="Proteomes" id="UP000026961">
    <property type="component" value="Chromosome 2"/>
</dbReference>
<dbReference type="PANTHER" id="PTHR46519">
    <property type="entry name" value="RING/U-BOX SUPERFAMILY PROTEIN"/>
    <property type="match status" value="1"/>
</dbReference>
<feature type="region of interest" description="Disordered" evidence="2">
    <location>
        <begin position="432"/>
        <end position="514"/>
    </location>
</feature>
<dbReference type="CDD" id="cd16647">
    <property type="entry name" value="mRING-HC-C3HC5_NEU1"/>
    <property type="match status" value="1"/>
</dbReference>
<reference evidence="4" key="1">
    <citation type="submission" date="2015-04" db="UniProtKB">
        <authorList>
            <consortium name="EnsemblPlants"/>
        </authorList>
    </citation>
    <scope>IDENTIFICATION</scope>
</reference>
<feature type="compositionally biased region" description="Basic and acidic residues" evidence="2">
    <location>
        <begin position="144"/>
        <end position="172"/>
    </location>
</feature>
<dbReference type="Pfam" id="PF13920">
    <property type="entry name" value="zf-C3HC4_3"/>
    <property type="match status" value="1"/>
</dbReference>
<proteinExistence type="predicted"/>
<evidence type="ECO:0000259" key="3">
    <source>
        <dbReference type="PROSITE" id="PS50089"/>
    </source>
</evidence>
<feature type="region of interest" description="Disordered" evidence="2">
    <location>
        <begin position="217"/>
        <end position="246"/>
    </location>
</feature>
<dbReference type="Gene3D" id="3.30.40.10">
    <property type="entry name" value="Zinc/RING finger domain, C3HC4 (zinc finger)"/>
    <property type="match status" value="1"/>
</dbReference>
<dbReference type="InterPro" id="IPR013083">
    <property type="entry name" value="Znf_RING/FYVE/PHD"/>
</dbReference>
<dbReference type="STRING" id="40148.A0A0D9Z0D1"/>
<dbReference type="PROSITE" id="PS50089">
    <property type="entry name" value="ZF_RING_2"/>
    <property type="match status" value="1"/>
</dbReference>
<evidence type="ECO:0000313" key="5">
    <source>
        <dbReference type="Proteomes" id="UP000026961"/>
    </source>
</evidence>
<feature type="compositionally biased region" description="Pro residues" evidence="2">
    <location>
        <begin position="122"/>
        <end position="136"/>
    </location>
</feature>
<dbReference type="HOGENOM" id="CLU_012471_1_0_1"/>
<evidence type="ECO:0000313" key="4">
    <source>
        <dbReference type="EnsemblPlants" id="OGLUM02G38970.1"/>
    </source>
</evidence>
<evidence type="ECO:0000256" key="2">
    <source>
        <dbReference type="SAM" id="MobiDB-lite"/>
    </source>
</evidence>
<keyword evidence="1" id="KW-0479">Metal-binding</keyword>
<dbReference type="EnsemblPlants" id="OGLUM02G38970.1">
    <property type="protein sequence ID" value="OGLUM02G38970.1"/>
    <property type="gene ID" value="OGLUM02G38970"/>
</dbReference>
<name>A0A0D9Z0D1_9ORYZ</name>
<keyword evidence="1" id="KW-0863">Zinc-finger</keyword>
<dbReference type="eggNOG" id="KOG4172">
    <property type="taxonomic scope" value="Eukaryota"/>
</dbReference>
<dbReference type="InterPro" id="IPR001841">
    <property type="entry name" value="Znf_RING"/>
</dbReference>
<feature type="domain" description="RING-type" evidence="3">
    <location>
        <begin position="702"/>
        <end position="741"/>
    </location>
</feature>
<feature type="region of interest" description="Disordered" evidence="2">
    <location>
        <begin position="114"/>
        <end position="196"/>
    </location>
</feature>
<sequence>MDEYHHRMGAAADFRRDLEDLVCDHLGGCFSPTSSSSSCSAAGGGVAAGHQPDEEPESSAARRRRRESRLLSRWVARQAEEVLSSMEREVERRNREAELLALARLHPVSTLDPSSFLLSSPTAPPPRPQAPSPTAPPSLLQMWRELEHRRSDADQPFDREPSPDTADRERVRQIARRLTANTDVPTAAAAAATTGEWLGETERQRVRLVREWVQMASQPRDSRVASRRDDTAAGERERRGEPPRLRGRQARLDVITRMARERQRELQGISGYHIVSEFPHRSRNRIQGLLRGRFLRNVVLPVEEEERPPSVAARELGQLRQSHRVSALRSESAVSSEDVSRFDSSVAESVGVLGSDEPQQGAEVRALTGTENTTQIMLEDVDLQEADAENAAIESPSVALDNMVEMHETQVDNRLQDEAGRDARFWQPSLDDSLDRWPNETAEDAERNWEDNAEELHSETMEDDAREHDHLQDEHDEWHDDESHGTENWQDDFQDSPLDMGPIPRTENRFIPPDDDNVYSMELRELLSRRSVSNLLSNGFGESLERLIRSYVQRRGRGPLNWNLDAAIPAVNSPNENQEQERNAETRQFQAPVNRPALVIPPPPLPPRQPLWHRELRHNNWSTRHREWDAINDLKADMGRLQQGMSSIQRMLEACMDMQLELQRSVRQEVSAALNRFAGPEGYPTDLSDDGSKWDQVRKGTCCVCCDAQIDSLLYRCGHMCTCSKCANELIRSGGKCPLCRAPIAEVVRAYSVM</sequence>
<protein>
    <recommendedName>
        <fullName evidence="3">RING-type domain-containing protein</fullName>
    </recommendedName>
</protein>
<accession>A0A0D9Z0D1</accession>
<dbReference type="PANTHER" id="PTHR46519:SF2">
    <property type="entry name" value="RING_U-BOX SUPERFAMILY PROTEIN"/>
    <property type="match status" value="1"/>
</dbReference>
<keyword evidence="1" id="KW-0862">Zinc</keyword>
<feature type="compositionally biased region" description="Low complexity" evidence="2">
    <location>
        <begin position="179"/>
        <end position="194"/>
    </location>
</feature>
<dbReference type="Gramene" id="OGLUM02G38970.1">
    <property type="protein sequence ID" value="OGLUM02G38970.1"/>
    <property type="gene ID" value="OGLUM02G38970"/>
</dbReference>
<feature type="compositionally biased region" description="Basic and acidic residues" evidence="2">
    <location>
        <begin position="220"/>
        <end position="244"/>
    </location>
</feature>
<feature type="region of interest" description="Disordered" evidence="2">
    <location>
        <begin position="32"/>
        <end position="70"/>
    </location>
</feature>
<evidence type="ECO:0000256" key="1">
    <source>
        <dbReference type="PROSITE-ProRule" id="PRU00175"/>
    </source>
</evidence>
<keyword evidence="5" id="KW-1185">Reference proteome</keyword>
<feature type="compositionally biased region" description="Basic and acidic residues" evidence="2">
    <location>
        <begin position="433"/>
        <end position="485"/>
    </location>
</feature>
<dbReference type="GO" id="GO:0008270">
    <property type="term" value="F:zinc ion binding"/>
    <property type="evidence" value="ECO:0007669"/>
    <property type="project" value="UniProtKB-KW"/>
</dbReference>
<organism evidence="4">
    <name type="scientific">Oryza glumipatula</name>
    <dbReference type="NCBI Taxonomy" id="40148"/>
    <lineage>
        <taxon>Eukaryota</taxon>
        <taxon>Viridiplantae</taxon>
        <taxon>Streptophyta</taxon>
        <taxon>Embryophyta</taxon>
        <taxon>Tracheophyta</taxon>
        <taxon>Spermatophyta</taxon>
        <taxon>Magnoliopsida</taxon>
        <taxon>Liliopsida</taxon>
        <taxon>Poales</taxon>
        <taxon>Poaceae</taxon>
        <taxon>BOP clade</taxon>
        <taxon>Oryzoideae</taxon>
        <taxon>Oryzeae</taxon>
        <taxon>Oryzinae</taxon>
        <taxon>Oryza</taxon>
    </lineage>
</organism>
<reference evidence="4" key="2">
    <citation type="submission" date="2018-05" db="EMBL/GenBank/DDBJ databases">
        <title>OgluRS3 (Oryza glumaepatula Reference Sequence Version 3).</title>
        <authorList>
            <person name="Zhang J."/>
            <person name="Kudrna D."/>
            <person name="Lee S."/>
            <person name="Talag J."/>
            <person name="Welchert J."/>
            <person name="Wing R.A."/>
        </authorList>
    </citation>
    <scope>NUCLEOTIDE SEQUENCE [LARGE SCALE GENOMIC DNA]</scope>
</reference>
<dbReference type="AlphaFoldDB" id="A0A0D9Z0D1"/>
<dbReference type="SUPFAM" id="SSF57850">
    <property type="entry name" value="RING/U-box"/>
    <property type="match status" value="1"/>
</dbReference>